<reference evidence="1 2" key="1">
    <citation type="submission" date="2024-04" db="EMBL/GenBank/DDBJ databases">
        <authorList>
            <person name="Fracassetti M."/>
        </authorList>
    </citation>
    <scope>NUCLEOTIDE SEQUENCE [LARGE SCALE GENOMIC DNA]</scope>
</reference>
<dbReference type="EMBL" id="OZ034814">
    <property type="protein sequence ID" value="CAL1359529.1"/>
    <property type="molecule type" value="Genomic_DNA"/>
</dbReference>
<organism evidence="1 2">
    <name type="scientific">Linum trigynum</name>
    <dbReference type="NCBI Taxonomy" id="586398"/>
    <lineage>
        <taxon>Eukaryota</taxon>
        <taxon>Viridiplantae</taxon>
        <taxon>Streptophyta</taxon>
        <taxon>Embryophyta</taxon>
        <taxon>Tracheophyta</taxon>
        <taxon>Spermatophyta</taxon>
        <taxon>Magnoliopsida</taxon>
        <taxon>eudicotyledons</taxon>
        <taxon>Gunneridae</taxon>
        <taxon>Pentapetalae</taxon>
        <taxon>rosids</taxon>
        <taxon>fabids</taxon>
        <taxon>Malpighiales</taxon>
        <taxon>Linaceae</taxon>
        <taxon>Linum</taxon>
    </lineage>
</organism>
<dbReference type="Proteomes" id="UP001497516">
    <property type="component" value="Chromosome 10"/>
</dbReference>
<gene>
    <name evidence="1" type="ORF">LTRI10_LOCUS7007</name>
</gene>
<keyword evidence="2" id="KW-1185">Reference proteome</keyword>
<accession>A0AAV2CSK6</accession>
<proteinExistence type="predicted"/>
<name>A0AAV2CSK6_9ROSI</name>
<protein>
    <submittedName>
        <fullName evidence="1">Uncharacterized protein</fullName>
    </submittedName>
</protein>
<evidence type="ECO:0000313" key="1">
    <source>
        <dbReference type="EMBL" id="CAL1359529.1"/>
    </source>
</evidence>
<sequence length="75" mass="7891">MLHSGGNAGGVRGRRAASSEFLTVSQGFTVAVHEFCDQLGVSPRHRETILKYAEATHGVAMADESDGEDGEELGS</sequence>
<evidence type="ECO:0000313" key="2">
    <source>
        <dbReference type="Proteomes" id="UP001497516"/>
    </source>
</evidence>
<dbReference type="AlphaFoldDB" id="A0AAV2CSK6"/>